<dbReference type="Gene3D" id="1.10.10.10">
    <property type="entry name" value="Winged helix-like DNA-binding domain superfamily/Winged helix DNA-binding domain"/>
    <property type="match status" value="1"/>
</dbReference>
<dbReference type="InterPro" id="IPR013325">
    <property type="entry name" value="RNA_pol_sigma_r2"/>
</dbReference>
<dbReference type="PANTHER" id="PTHR43133">
    <property type="entry name" value="RNA POLYMERASE ECF-TYPE SIGMA FACTO"/>
    <property type="match status" value="1"/>
</dbReference>
<dbReference type="AlphaFoldDB" id="A0A0G1QD73"/>
<keyword evidence="4" id="KW-0238">DNA-binding</keyword>
<keyword evidence="2" id="KW-0805">Transcription regulation</keyword>
<proteinExistence type="inferred from homology"/>
<dbReference type="Proteomes" id="UP000034727">
    <property type="component" value="Unassembled WGS sequence"/>
</dbReference>
<dbReference type="GO" id="GO:0006352">
    <property type="term" value="P:DNA-templated transcription initiation"/>
    <property type="evidence" value="ECO:0007669"/>
    <property type="project" value="InterPro"/>
</dbReference>
<dbReference type="InterPro" id="IPR013324">
    <property type="entry name" value="RNA_pol_sigma_r3/r4-like"/>
</dbReference>
<dbReference type="InterPro" id="IPR007630">
    <property type="entry name" value="RNA_pol_sigma70_r4"/>
</dbReference>
<evidence type="ECO:0000256" key="1">
    <source>
        <dbReference type="ARBA" id="ARBA00010641"/>
    </source>
</evidence>
<dbReference type="InterPro" id="IPR007627">
    <property type="entry name" value="RNA_pol_sigma70_r2"/>
</dbReference>
<comment type="caution">
    <text evidence="8">The sequence shown here is derived from an EMBL/GenBank/DDBJ whole genome shotgun (WGS) entry which is preliminary data.</text>
</comment>
<dbReference type="GO" id="GO:0003677">
    <property type="term" value="F:DNA binding"/>
    <property type="evidence" value="ECO:0007669"/>
    <property type="project" value="InterPro"/>
</dbReference>
<evidence type="ECO:0000313" key="9">
    <source>
        <dbReference type="Proteomes" id="UP000034727"/>
    </source>
</evidence>
<evidence type="ECO:0000259" key="7">
    <source>
        <dbReference type="Pfam" id="PF04545"/>
    </source>
</evidence>
<evidence type="ECO:0000259" key="6">
    <source>
        <dbReference type="Pfam" id="PF04542"/>
    </source>
</evidence>
<dbReference type="InterPro" id="IPR039425">
    <property type="entry name" value="RNA_pol_sigma-70-like"/>
</dbReference>
<dbReference type="SUPFAM" id="SSF88946">
    <property type="entry name" value="Sigma2 domain of RNA polymerase sigma factors"/>
    <property type="match status" value="1"/>
</dbReference>
<keyword evidence="3" id="KW-0731">Sigma factor</keyword>
<dbReference type="NCBIfam" id="TIGR02937">
    <property type="entry name" value="sigma70-ECF"/>
    <property type="match status" value="1"/>
</dbReference>
<dbReference type="EMBL" id="LCLJ01000004">
    <property type="protein sequence ID" value="KKU15693.1"/>
    <property type="molecule type" value="Genomic_DNA"/>
</dbReference>
<dbReference type="CDD" id="cd06171">
    <property type="entry name" value="Sigma70_r4"/>
    <property type="match status" value="1"/>
</dbReference>
<dbReference type="Gene3D" id="1.10.1740.10">
    <property type="match status" value="1"/>
</dbReference>
<comment type="similarity">
    <text evidence="1">Belongs to the sigma-70 factor family. ECF subfamily.</text>
</comment>
<accession>A0A0G1QD73</accession>
<evidence type="ECO:0000256" key="2">
    <source>
        <dbReference type="ARBA" id="ARBA00023015"/>
    </source>
</evidence>
<dbReference type="SUPFAM" id="SSF88659">
    <property type="entry name" value="Sigma3 and sigma4 domains of RNA polymerase sigma factors"/>
    <property type="match status" value="1"/>
</dbReference>
<dbReference type="InterPro" id="IPR014284">
    <property type="entry name" value="RNA_pol_sigma-70_dom"/>
</dbReference>
<gene>
    <name evidence="8" type="ORF">UX22_C0004G0014</name>
</gene>
<dbReference type="Pfam" id="PF04542">
    <property type="entry name" value="Sigma70_r2"/>
    <property type="match status" value="1"/>
</dbReference>
<sequence>MKEEELLIQKAQRGESEAFGVLYDAYLPKIYRFIYLKVTSKADAEDITHHVFMNSWENIGSFRFQGFPFSSWLYRIAHNAVIDFYRTRKNTVDIESVIETEAADIPIDGDVLDTRYEAEKVHTALKTLKPDEQSVVIMKFINELSNAEVSVALEKSEGAIRVIQHRALKNLKKQLEQQTK</sequence>
<evidence type="ECO:0000256" key="3">
    <source>
        <dbReference type="ARBA" id="ARBA00023082"/>
    </source>
</evidence>
<dbReference type="Pfam" id="PF04545">
    <property type="entry name" value="Sigma70_r4"/>
    <property type="match status" value="1"/>
</dbReference>
<name>A0A0G1QD73_9BACT</name>
<dbReference type="GO" id="GO:0016987">
    <property type="term" value="F:sigma factor activity"/>
    <property type="evidence" value="ECO:0007669"/>
    <property type="project" value="UniProtKB-KW"/>
</dbReference>
<keyword evidence="5" id="KW-0804">Transcription</keyword>
<evidence type="ECO:0000256" key="5">
    <source>
        <dbReference type="ARBA" id="ARBA00023163"/>
    </source>
</evidence>
<evidence type="ECO:0000313" key="8">
    <source>
        <dbReference type="EMBL" id="KKU15693.1"/>
    </source>
</evidence>
<organism evidence="8 9">
    <name type="scientific">Candidatus Jorgensenbacteria bacterium GW2011_GWA2_45_9</name>
    <dbReference type="NCBI Taxonomy" id="1618663"/>
    <lineage>
        <taxon>Bacteria</taxon>
        <taxon>Candidatus Joergenseniibacteriota</taxon>
    </lineage>
</organism>
<dbReference type="InterPro" id="IPR036388">
    <property type="entry name" value="WH-like_DNA-bd_sf"/>
</dbReference>
<evidence type="ECO:0000256" key="4">
    <source>
        <dbReference type="ARBA" id="ARBA00023125"/>
    </source>
</evidence>
<reference evidence="8 9" key="1">
    <citation type="journal article" date="2015" name="Nature">
        <title>rRNA introns, odd ribosomes, and small enigmatic genomes across a large radiation of phyla.</title>
        <authorList>
            <person name="Brown C.T."/>
            <person name="Hug L.A."/>
            <person name="Thomas B.C."/>
            <person name="Sharon I."/>
            <person name="Castelle C.J."/>
            <person name="Singh A."/>
            <person name="Wilkins M.J."/>
            <person name="Williams K.H."/>
            <person name="Banfield J.F."/>
        </authorList>
    </citation>
    <scope>NUCLEOTIDE SEQUENCE [LARGE SCALE GENOMIC DNA]</scope>
</reference>
<feature type="domain" description="RNA polymerase sigma-70 region 2" evidence="6">
    <location>
        <begin position="22"/>
        <end position="89"/>
    </location>
</feature>
<dbReference type="PANTHER" id="PTHR43133:SF57">
    <property type="entry name" value="RNA POLYMERASE SIGMA-70 FACTOR"/>
    <property type="match status" value="1"/>
</dbReference>
<protein>
    <submittedName>
        <fullName evidence="8">RNA polymerase, sigma-24 subunit, ECF subfamily</fullName>
    </submittedName>
</protein>
<feature type="domain" description="RNA polymerase sigma-70 region 4" evidence="7">
    <location>
        <begin position="124"/>
        <end position="173"/>
    </location>
</feature>